<dbReference type="EMBL" id="KI913189">
    <property type="protein sequence ID" value="ETV68073.1"/>
    <property type="molecule type" value="Genomic_DNA"/>
</dbReference>
<dbReference type="AlphaFoldDB" id="W4FN42"/>
<dbReference type="RefSeq" id="XP_009842372.1">
    <property type="nucleotide sequence ID" value="XM_009844070.1"/>
</dbReference>
<gene>
    <name evidence="1" type="ORF">H257_15833</name>
</gene>
<dbReference type="GeneID" id="20817829"/>
<reference evidence="1" key="1">
    <citation type="submission" date="2013-12" db="EMBL/GenBank/DDBJ databases">
        <title>The Genome Sequence of Aphanomyces astaci APO3.</title>
        <authorList>
            <consortium name="The Broad Institute Genomics Platform"/>
            <person name="Russ C."/>
            <person name="Tyler B."/>
            <person name="van West P."/>
            <person name="Dieguez-Uribeondo J."/>
            <person name="Young S.K."/>
            <person name="Zeng Q."/>
            <person name="Gargeya S."/>
            <person name="Fitzgerald M."/>
            <person name="Abouelleil A."/>
            <person name="Alvarado L."/>
            <person name="Chapman S.B."/>
            <person name="Gainer-Dewar J."/>
            <person name="Goldberg J."/>
            <person name="Griggs A."/>
            <person name="Gujja S."/>
            <person name="Hansen M."/>
            <person name="Howarth C."/>
            <person name="Imamovic A."/>
            <person name="Ireland A."/>
            <person name="Larimer J."/>
            <person name="McCowan C."/>
            <person name="Murphy C."/>
            <person name="Pearson M."/>
            <person name="Poon T.W."/>
            <person name="Priest M."/>
            <person name="Roberts A."/>
            <person name="Saif S."/>
            <person name="Shea T."/>
            <person name="Sykes S."/>
            <person name="Wortman J."/>
            <person name="Nusbaum C."/>
            <person name="Birren B."/>
        </authorList>
    </citation>
    <scope>NUCLEOTIDE SEQUENCE [LARGE SCALE GENOMIC DNA]</scope>
    <source>
        <strain evidence="1">APO3</strain>
    </source>
</reference>
<evidence type="ECO:0000313" key="1">
    <source>
        <dbReference type="EMBL" id="ETV68073.1"/>
    </source>
</evidence>
<accession>W4FN42</accession>
<protein>
    <submittedName>
        <fullName evidence="1">Uncharacterized protein</fullName>
    </submittedName>
</protein>
<sequence length="113" mass="12576">MRRLDRPDVPNDVGVIQGFGDAQLRYDLLEPALDAGHGCVLDLDVVAEDGLADFDHLRFVEHLDGHAFTRRVIEGRVHRGCCAVANHPLKCELTDVTLHRQHTRSMIVSSLPS</sequence>
<organism evidence="1">
    <name type="scientific">Aphanomyces astaci</name>
    <name type="common">Crayfish plague agent</name>
    <dbReference type="NCBI Taxonomy" id="112090"/>
    <lineage>
        <taxon>Eukaryota</taxon>
        <taxon>Sar</taxon>
        <taxon>Stramenopiles</taxon>
        <taxon>Oomycota</taxon>
        <taxon>Saprolegniomycetes</taxon>
        <taxon>Saprolegniales</taxon>
        <taxon>Verrucalvaceae</taxon>
        <taxon>Aphanomyces</taxon>
    </lineage>
</organism>
<proteinExistence type="predicted"/>
<name>W4FN42_APHAT</name>
<dbReference type="VEuPathDB" id="FungiDB:H257_15833"/>